<protein>
    <recommendedName>
        <fullName evidence="4">Aflatoxin regulatory protein domain-containing protein</fullName>
    </recommendedName>
</protein>
<accession>A0A6G1J725</accession>
<feature type="region of interest" description="Disordered" evidence="1">
    <location>
        <begin position="1"/>
        <end position="36"/>
    </location>
</feature>
<dbReference type="EMBL" id="MU005577">
    <property type="protein sequence ID" value="KAF2686354.1"/>
    <property type="molecule type" value="Genomic_DNA"/>
</dbReference>
<dbReference type="AlphaFoldDB" id="A0A6G1J725"/>
<evidence type="ECO:0000256" key="1">
    <source>
        <dbReference type="SAM" id="MobiDB-lite"/>
    </source>
</evidence>
<gene>
    <name evidence="2" type="ORF">K458DRAFT_416659</name>
</gene>
<evidence type="ECO:0000313" key="2">
    <source>
        <dbReference type="EMBL" id="KAF2686354.1"/>
    </source>
</evidence>
<evidence type="ECO:0008006" key="4">
    <source>
        <dbReference type="Google" id="ProtNLM"/>
    </source>
</evidence>
<organism evidence="2 3">
    <name type="scientific">Lentithecium fluviatile CBS 122367</name>
    <dbReference type="NCBI Taxonomy" id="1168545"/>
    <lineage>
        <taxon>Eukaryota</taxon>
        <taxon>Fungi</taxon>
        <taxon>Dikarya</taxon>
        <taxon>Ascomycota</taxon>
        <taxon>Pezizomycotina</taxon>
        <taxon>Dothideomycetes</taxon>
        <taxon>Pleosporomycetidae</taxon>
        <taxon>Pleosporales</taxon>
        <taxon>Massarineae</taxon>
        <taxon>Lentitheciaceae</taxon>
        <taxon>Lentithecium</taxon>
    </lineage>
</organism>
<reference evidence="2" key="1">
    <citation type="journal article" date="2020" name="Stud. Mycol.">
        <title>101 Dothideomycetes genomes: a test case for predicting lifestyles and emergence of pathogens.</title>
        <authorList>
            <person name="Haridas S."/>
            <person name="Albert R."/>
            <person name="Binder M."/>
            <person name="Bloem J."/>
            <person name="Labutti K."/>
            <person name="Salamov A."/>
            <person name="Andreopoulos B."/>
            <person name="Baker S."/>
            <person name="Barry K."/>
            <person name="Bills G."/>
            <person name="Bluhm B."/>
            <person name="Cannon C."/>
            <person name="Castanera R."/>
            <person name="Culley D."/>
            <person name="Daum C."/>
            <person name="Ezra D."/>
            <person name="Gonzalez J."/>
            <person name="Henrissat B."/>
            <person name="Kuo A."/>
            <person name="Liang C."/>
            <person name="Lipzen A."/>
            <person name="Lutzoni F."/>
            <person name="Magnuson J."/>
            <person name="Mondo S."/>
            <person name="Nolan M."/>
            <person name="Ohm R."/>
            <person name="Pangilinan J."/>
            <person name="Park H.-J."/>
            <person name="Ramirez L."/>
            <person name="Alfaro M."/>
            <person name="Sun H."/>
            <person name="Tritt A."/>
            <person name="Yoshinaga Y."/>
            <person name="Zwiers L.-H."/>
            <person name="Turgeon B."/>
            <person name="Goodwin S."/>
            <person name="Spatafora J."/>
            <person name="Crous P."/>
            <person name="Grigoriev I."/>
        </authorList>
    </citation>
    <scope>NUCLEOTIDE SEQUENCE</scope>
    <source>
        <strain evidence="2">CBS 122367</strain>
    </source>
</reference>
<feature type="region of interest" description="Disordered" evidence="1">
    <location>
        <begin position="56"/>
        <end position="111"/>
    </location>
</feature>
<proteinExistence type="predicted"/>
<name>A0A6G1J725_9PLEO</name>
<dbReference type="OrthoDB" id="2740448at2759"/>
<sequence length="283" mass="30751">MAMANSELDQLLNEPVTPWSAPRSQQRLDSGFLDSSGESLVPGLASLIGELDSTDFGDIHGSPLDIESPPDMAFPQLVCPKSPRSSSHQHRQPRPSTDPAGPTPSYSSSINRLSMEDSIPGAPGVSSWATLLEDLSRTSSSSPVALDELLRSSSRLLPRVTQTLRSLHPDASCMATLILILLCLTQATALFEQCIPSTVRRSGDLSVHLGTFELDRDVQHALQRHIVGKELSRILQASALIKQALQQPGLASVPKRTHSLLINDLQTRVRALAYLVREKWNTA</sequence>
<evidence type="ECO:0000313" key="3">
    <source>
        <dbReference type="Proteomes" id="UP000799291"/>
    </source>
</evidence>
<keyword evidence="3" id="KW-1185">Reference proteome</keyword>
<dbReference type="Proteomes" id="UP000799291">
    <property type="component" value="Unassembled WGS sequence"/>
</dbReference>